<proteinExistence type="inferred from homology"/>
<keyword evidence="7" id="KW-1185">Reference proteome</keyword>
<comment type="caution">
    <text evidence="6">The sequence shown here is derived from an EMBL/GenBank/DDBJ whole genome shotgun (WGS) entry which is preliminary data.</text>
</comment>
<dbReference type="EMBL" id="QWET01000002">
    <property type="protein sequence ID" value="RIH66690.1"/>
    <property type="molecule type" value="Genomic_DNA"/>
</dbReference>
<dbReference type="OrthoDB" id="1093377at2"/>
<comment type="similarity">
    <text evidence="1">Belongs to the V-ATPase E subunit family.</text>
</comment>
<keyword evidence="3" id="KW-0813">Transport</keyword>
<dbReference type="Pfam" id="PF01991">
    <property type="entry name" value="vATP-synt_E"/>
    <property type="match status" value="1"/>
</dbReference>
<gene>
    <name evidence="6" type="ORF">D1164_03575</name>
</gene>
<evidence type="ECO:0000313" key="7">
    <source>
        <dbReference type="Proteomes" id="UP000266441"/>
    </source>
</evidence>
<dbReference type="RefSeq" id="WP_119348564.1">
    <property type="nucleotide sequence ID" value="NZ_JBFHKJ010000266.1"/>
</dbReference>
<evidence type="ECO:0000256" key="5">
    <source>
        <dbReference type="SAM" id="Coils"/>
    </source>
</evidence>
<organism evidence="6 7">
    <name type="scientific">Mariniphaga sediminis</name>
    <dbReference type="NCBI Taxonomy" id="1628158"/>
    <lineage>
        <taxon>Bacteria</taxon>
        <taxon>Pseudomonadati</taxon>
        <taxon>Bacteroidota</taxon>
        <taxon>Bacteroidia</taxon>
        <taxon>Marinilabiliales</taxon>
        <taxon>Prolixibacteraceae</taxon>
        <taxon>Mariniphaga</taxon>
    </lineage>
</organism>
<name>A0A399D933_9BACT</name>
<dbReference type="InterPro" id="IPR002842">
    <property type="entry name" value="ATPase_V1_Esu"/>
</dbReference>
<dbReference type="Gene3D" id="1.20.5.2950">
    <property type="match status" value="1"/>
</dbReference>
<evidence type="ECO:0000313" key="6">
    <source>
        <dbReference type="EMBL" id="RIH66690.1"/>
    </source>
</evidence>
<dbReference type="AlphaFoldDB" id="A0A399D933"/>
<accession>A0A399D933</accession>
<dbReference type="GO" id="GO:0033178">
    <property type="term" value="C:proton-transporting two-sector ATPase complex, catalytic domain"/>
    <property type="evidence" value="ECO:0007669"/>
    <property type="project" value="InterPro"/>
</dbReference>
<dbReference type="GO" id="GO:0046961">
    <property type="term" value="F:proton-transporting ATPase activity, rotational mechanism"/>
    <property type="evidence" value="ECO:0007669"/>
    <property type="project" value="InterPro"/>
</dbReference>
<dbReference type="Proteomes" id="UP000266441">
    <property type="component" value="Unassembled WGS sequence"/>
</dbReference>
<keyword evidence="4" id="KW-0406">Ion transport</keyword>
<dbReference type="SUPFAM" id="SSF160527">
    <property type="entry name" value="V-type ATPase subunit E-like"/>
    <property type="match status" value="1"/>
</dbReference>
<evidence type="ECO:0000256" key="4">
    <source>
        <dbReference type="ARBA" id="ARBA00023065"/>
    </source>
</evidence>
<feature type="coiled-coil region" evidence="5">
    <location>
        <begin position="14"/>
        <end position="70"/>
    </location>
</feature>
<sequence>MNSKIQELTETIYNEGVQKAKEEAEAIVKEAREKASDIEKNAQKEAEKLIADANDKAQELKKQVDSEIKMTLNQAVSAMKQEITSLIAMKVIQPSVKELFADKDYLQTLISGVVKGWMEKESFDLKVILPEQDRGQLESFFKNNLADELNKGLEVSFAQNVKSGFKIGPADGSYLISFTDEDFTNFLKGYLRPKTSQLLFEEGK</sequence>
<evidence type="ECO:0000256" key="2">
    <source>
        <dbReference type="ARBA" id="ARBA00020756"/>
    </source>
</evidence>
<keyword evidence="5" id="KW-0175">Coiled coil</keyword>
<evidence type="ECO:0000256" key="1">
    <source>
        <dbReference type="ARBA" id="ARBA00005901"/>
    </source>
</evidence>
<protein>
    <recommendedName>
        <fullName evidence="2">V-type ATP synthase subunit E</fullName>
    </recommendedName>
</protein>
<evidence type="ECO:0000256" key="3">
    <source>
        <dbReference type="ARBA" id="ARBA00022448"/>
    </source>
</evidence>
<dbReference type="CDD" id="cd06503">
    <property type="entry name" value="ATP-synt_Fo_b"/>
    <property type="match status" value="1"/>
</dbReference>
<reference evidence="6 7" key="1">
    <citation type="journal article" date="2015" name="Int. J. Syst. Evol. Microbiol.">
        <title>Mariniphaga sediminis sp. nov., isolated from coastal sediment.</title>
        <authorList>
            <person name="Wang F.Q."/>
            <person name="Shen Q.Y."/>
            <person name="Chen G.J."/>
            <person name="Du Z.J."/>
        </authorList>
    </citation>
    <scope>NUCLEOTIDE SEQUENCE [LARGE SCALE GENOMIC DNA]</scope>
    <source>
        <strain evidence="6 7">SY21</strain>
    </source>
</reference>